<comment type="caution">
    <text evidence="3">The sequence shown here is derived from an EMBL/GenBank/DDBJ whole genome shotgun (WGS) entry which is preliminary data.</text>
</comment>
<proteinExistence type="predicted"/>
<evidence type="ECO:0000256" key="1">
    <source>
        <dbReference type="SAM" id="MobiDB-lite"/>
    </source>
</evidence>
<organism evidence="3 4">
    <name type="scientific">Actinomadura namibiensis</name>
    <dbReference type="NCBI Taxonomy" id="182080"/>
    <lineage>
        <taxon>Bacteria</taxon>
        <taxon>Bacillati</taxon>
        <taxon>Actinomycetota</taxon>
        <taxon>Actinomycetes</taxon>
        <taxon>Streptosporangiales</taxon>
        <taxon>Thermomonosporaceae</taxon>
        <taxon>Actinomadura</taxon>
    </lineage>
</organism>
<reference evidence="3 4" key="1">
    <citation type="submission" date="2020-08" db="EMBL/GenBank/DDBJ databases">
        <title>Genomic Encyclopedia of Type Strains, Phase IV (KMG-IV): sequencing the most valuable type-strain genomes for metagenomic binning, comparative biology and taxonomic classification.</title>
        <authorList>
            <person name="Goeker M."/>
        </authorList>
    </citation>
    <scope>NUCLEOTIDE SEQUENCE [LARGE SCALE GENOMIC DNA]</scope>
    <source>
        <strain evidence="3 4">DSM 44197</strain>
    </source>
</reference>
<evidence type="ECO:0000313" key="4">
    <source>
        <dbReference type="Proteomes" id="UP000572680"/>
    </source>
</evidence>
<feature type="region of interest" description="Disordered" evidence="1">
    <location>
        <begin position="1"/>
        <end position="32"/>
    </location>
</feature>
<evidence type="ECO:0000256" key="2">
    <source>
        <dbReference type="SAM" id="Phobius"/>
    </source>
</evidence>
<accession>A0A7W3QQP2</accession>
<dbReference type="Proteomes" id="UP000572680">
    <property type="component" value="Unassembled WGS sequence"/>
</dbReference>
<name>A0A7W3QQP2_ACTNM</name>
<gene>
    <name evidence="3" type="ORF">HNR61_007612</name>
</gene>
<protein>
    <submittedName>
        <fullName evidence="3">Uncharacterized protein</fullName>
    </submittedName>
</protein>
<dbReference type="EMBL" id="JACJIA010000013">
    <property type="protein sequence ID" value="MBA8955930.1"/>
    <property type="molecule type" value="Genomic_DNA"/>
</dbReference>
<evidence type="ECO:0000313" key="3">
    <source>
        <dbReference type="EMBL" id="MBA8955930.1"/>
    </source>
</evidence>
<keyword evidence="4" id="KW-1185">Reference proteome</keyword>
<feature type="region of interest" description="Disordered" evidence="1">
    <location>
        <begin position="98"/>
        <end position="130"/>
    </location>
</feature>
<dbReference type="RefSeq" id="WP_182847868.1">
    <property type="nucleotide sequence ID" value="NZ_BAAALP010000026.1"/>
</dbReference>
<keyword evidence="2" id="KW-1133">Transmembrane helix</keyword>
<feature type="compositionally biased region" description="Basic and acidic residues" evidence="1">
    <location>
        <begin position="7"/>
        <end position="16"/>
    </location>
</feature>
<feature type="compositionally biased region" description="Low complexity" evidence="1">
    <location>
        <begin position="17"/>
        <end position="28"/>
    </location>
</feature>
<feature type="transmembrane region" description="Helical" evidence="2">
    <location>
        <begin position="65"/>
        <end position="91"/>
    </location>
</feature>
<dbReference type="AlphaFoldDB" id="A0A7W3QQP2"/>
<keyword evidence="2" id="KW-0472">Membrane</keyword>
<sequence length="130" mass="13450">MPAKSTRAAEPRETARRNAAQQETAQQTARREGVTVTIPRTVVDAAAAPFAIAGRVLPAKKGLPVYVGLGVLAAGGAIGWPVAAGIGVAYASIRRYGGRQQPEHGAAPKRTEGERGGPKPSRTQRETAAS</sequence>
<keyword evidence="2" id="KW-0812">Transmembrane</keyword>